<feature type="transmembrane region" description="Helical" evidence="2">
    <location>
        <begin position="300"/>
        <end position="321"/>
    </location>
</feature>
<accession>D7P5M3</accession>
<dbReference type="EMBL" id="GQ923581">
    <property type="protein sequence ID" value="ADI40457.1"/>
    <property type="molecule type" value="Genomic_DNA"/>
</dbReference>
<keyword evidence="2" id="KW-0472">Membrane</keyword>
<organism evidence="3">
    <name type="scientific">Hyposoter didymator</name>
    <name type="common">Parasitoid wasp</name>
    <name type="synonym">Ichneumon didymator</name>
    <dbReference type="NCBI Taxonomy" id="260305"/>
    <lineage>
        <taxon>Eukaryota</taxon>
        <taxon>Metazoa</taxon>
        <taxon>Ecdysozoa</taxon>
        <taxon>Arthropoda</taxon>
        <taxon>Hexapoda</taxon>
        <taxon>Insecta</taxon>
        <taxon>Pterygota</taxon>
        <taxon>Neoptera</taxon>
        <taxon>Endopterygota</taxon>
        <taxon>Hymenoptera</taxon>
        <taxon>Apocrita</taxon>
        <taxon>Ichneumonoidea</taxon>
        <taxon>Ichneumonidae</taxon>
        <taxon>Campopleginae</taxon>
        <taxon>Dusona group</taxon>
        <taxon>Hyposoter</taxon>
    </lineage>
</organism>
<sequence length="333" mass="36432">MVQPGNTAAAMSKPEHAVKSGAANEPAQVGAGGNAEDVDVATDEQLNKELESHTYPMNCVKGMRLKKIAKYPKHHDKGSPFESHIVVTEKHNKVIRVGAIIVNGRAVKGSDKISHWKGLRLNPNYMDALLTSLGESIPNSVHAFQAKLRYPDDFVLAIIAPPNITMFPDEPLPEGFVPDTSLQYEIVVQQNKHDPDRLTSAKKSSIKRWFKDFTWKSVSEKVARAEQKCSHEDKTVGYVAMPESGHTHVPIRASAPRLDDEPYGFHHRLRKRMSTDSSHSNDVTGTKKPSEGIQAAMQTYGIPAVLAIGSAGAAIGGAVWLSKSPRMKSYIGL</sequence>
<dbReference type="AlphaFoldDB" id="D7P5M3"/>
<feature type="region of interest" description="Disordered" evidence="1">
    <location>
        <begin position="1"/>
        <end position="35"/>
    </location>
</feature>
<proteinExistence type="predicted"/>
<keyword evidence="2" id="KW-0812">Transmembrane</keyword>
<reference evidence="3" key="1">
    <citation type="journal article" date="2010" name="PLoS Pathog.">
        <title>Analysis of virion structural components reveals vestiges of the ancestral ichnovirus genome.</title>
        <authorList>
            <person name="Volkoff A.-N."/>
            <person name="Jouan V."/>
            <person name="Urbach S."/>
            <person name="Samain S."/>
            <person name="Bergoin M."/>
            <person name="Wincker P."/>
            <person name="Demettre E."/>
            <person name="Cousserans F."/>
            <person name="Provost B."/>
            <person name="Coulibaly F."/>
            <person name="Legeai F."/>
            <person name="Beliveau C."/>
            <person name="Cusson M."/>
            <person name="Gyapay G."/>
            <person name="Drezen J.-M."/>
        </authorList>
    </citation>
    <scope>NUCLEOTIDE SEQUENCE</scope>
</reference>
<evidence type="ECO:0000313" key="3">
    <source>
        <dbReference type="EMBL" id="ADI40457.1"/>
    </source>
</evidence>
<protein>
    <submittedName>
        <fullName evidence="3">Uncharacterized protein p53-2</fullName>
    </submittedName>
</protein>
<evidence type="ECO:0000256" key="1">
    <source>
        <dbReference type="SAM" id="MobiDB-lite"/>
    </source>
</evidence>
<keyword evidence="2" id="KW-1133">Transmembrane helix</keyword>
<name>D7P5M3_HYPDD</name>
<gene>
    <name evidence="3" type="primary">p53-2</name>
</gene>
<evidence type="ECO:0000256" key="2">
    <source>
        <dbReference type="SAM" id="Phobius"/>
    </source>
</evidence>